<dbReference type="AlphaFoldDB" id="E2J781"/>
<dbReference type="EMBL" id="HP429299">
    <property type="protein sequence ID" value="ADN29799.1"/>
    <property type="molecule type" value="mRNA"/>
</dbReference>
<sequence length="214" mass="23524">MSELHSTMKLLLIFIVFFFFTLVQEIGAPPYLENFQMGQSSNGLGSSFTSSSSDYDQVTLPKLVNSNDLDSNSESRDLDSHSEYRDLDDISAKRADLLTQGTNFAEQVLDLVGIVPGLQSVSDYGKESVKMVKDLGESTMEAVNTFHENFFENVASLGSQIPIIANGSEIIQSGKQAVLTMIDQAIEEIRNLSSVAENILNSLHLTRKQFVSTA</sequence>
<feature type="chain" id="PRO_5003159757" evidence="1">
    <location>
        <begin position="24"/>
        <end position="214"/>
    </location>
</feature>
<accession>E2J781</accession>
<proteinExistence type="evidence at transcript level"/>
<protein>
    <submittedName>
        <fullName evidence="2">Salivary secreted protein</fullName>
    </submittedName>
</protein>
<evidence type="ECO:0000256" key="1">
    <source>
        <dbReference type="SAM" id="SignalP"/>
    </source>
</evidence>
<evidence type="ECO:0000313" key="2">
    <source>
        <dbReference type="EMBL" id="ADN29799.1"/>
    </source>
</evidence>
<organism evidence="2">
    <name type="scientific">Triatoma matogrossensis</name>
    <dbReference type="NCBI Taxonomy" id="162370"/>
    <lineage>
        <taxon>Eukaryota</taxon>
        <taxon>Metazoa</taxon>
        <taxon>Ecdysozoa</taxon>
        <taxon>Arthropoda</taxon>
        <taxon>Hexapoda</taxon>
        <taxon>Insecta</taxon>
        <taxon>Pterygota</taxon>
        <taxon>Neoptera</taxon>
        <taxon>Paraneoptera</taxon>
        <taxon>Hemiptera</taxon>
        <taxon>Heteroptera</taxon>
        <taxon>Panheteroptera</taxon>
        <taxon>Cimicomorpha</taxon>
        <taxon>Reduviidae</taxon>
        <taxon>Triatominae</taxon>
        <taxon>Triatoma</taxon>
    </lineage>
</organism>
<keyword evidence="1" id="KW-0732">Signal</keyword>
<feature type="signal peptide" evidence="1">
    <location>
        <begin position="1"/>
        <end position="23"/>
    </location>
</feature>
<reference evidence="2" key="1">
    <citation type="journal article" date="2012" name="Am. J. Trop. Med. Hyg.">
        <title>An insight into the sialotranscriptome of Triatoma matogrossensis, a kissing bug associated with fogo selvagem in South America.</title>
        <authorList>
            <person name="Assumpcao T.C."/>
            <person name="Eaton D.P."/>
            <person name="Pham V.M."/>
            <person name="Francischetti I.M."/>
            <person name="Aoki V."/>
            <person name="Hans-Filho G."/>
            <person name="Rivitti E.A."/>
            <person name="Valenzuela J.G."/>
            <person name="Diaz L.A."/>
            <person name="Ribeiro J.M."/>
        </authorList>
    </citation>
    <scope>NUCLEOTIDE SEQUENCE</scope>
    <source>
        <tissue evidence="2">Salivary gland</tissue>
    </source>
</reference>
<name>E2J781_9HEMI</name>